<keyword evidence="3" id="KW-1185">Reference proteome</keyword>
<evidence type="ECO:0000256" key="1">
    <source>
        <dbReference type="SAM" id="MobiDB-lite"/>
    </source>
</evidence>
<dbReference type="Proteomes" id="UP000184267">
    <property type="component" value="Unassembled WGS sequence"/>
</dbReference>
<organism evidence="2 3">
    <name type="scientific">Trametes pubescens</name>
    <name type="common">White-rot fungus</name>
    <dbReference type="NCBI Taxonomy" id="154538"/>
    <lineage>
        <taxon>Eukaryota</taxon>
        <taxon>Fungi</taxon>
        <taxon>Dikarya</taxon>
        <taxon>Basidiomycota</taxon>
        <taxon>Agaricomycotina</taxon>
        <taxon>Agaricomycetes</taxon>
        <taxon>Polyporales</taxon>
        <taxon>Polyporaceae</taxon>
        <taxon>Trametes</taxon>
    </lineage>
</organism>
<proteinExistence type="predicted"/>
<reference evidence="2 3" key="1">
    <citation type="submission" date="2016-10" db="EMBL/GenBank/DDBJ databases">
        <title>Genome sequence of the basidiomycete white-rot fungus Trametes pubescens.</title>
        <authorList>
            <person name="Makela M.R."/>
            <person name="Granchi Z."/>
            <person name="Peng M."/>
            <person name="De Vries R.P."/>
            <person name="Grigoriev I."/>
            <person name="Riley R."/>
            <person name="Hilden K."/>
        </authorList>
    </citation>
    <scope>NUCLEOTIDE SEQUENCE [LARGE SCALE GENOMIC DNA]</scope>
    <source>
        <strain evidence="2 3">FBCC735</strain>
    </source>
</reference>
<dbReference type="OrthoDB" id="2748701at2759"/>
<name>A0A1M2VIS5_TRAPU</name>
<protein>
    <submittedName>
        <fullName evidence="2">Uncharacterized protein</fullName>
    </submittedName>
</protein>
<feature type="region of interest" description="Disordered" evidence="1">
    <location>
        <begin position="104"/>
        <end position="133"/>
    </location>
</feature>
<dbReference type="STRING" id="154538.A0A1M2VIS5"/>
<accession>A0A1M2VIS5</accession>
<dbReference type="EMBL" id="MNAD01001172">
    <property type="protein sequence ID" value="OJT07469.1"/>
    <property type="molecule type" value="Genomic_DNA"/>
</dbReference>
<evidence type="ECO:0000313" key="3">
    <source>
        <dbReference type="Proteomes" id="UP000184267"/>
    </source>
</evidence>
<gene>
    <name evidence="2" type="ORF">TRAPUB_1654</name>
</gene>
<sequence>MDSLPLETLQQIFELACTDGGFTGNSLSLTSKEIRAAARRVRFHTLRLSDSSDTFRQFVAFFERECNSFGHDERPHVRHLFLTLTCLPCDEPVNVAKILQDLRESRRASKSPQATQSPTTPTPQHDAAAAPPLRSRERAVQELVRLAAPHLWSLAIDAVPDGWREHLRYPTLGYKFPLVREVTFIGVPWPTDLLNPRGNRLPVFPVATHLYLSSHLYRNDLQLSAWSVIAPRITHMRISGVVHKYQVKQIADAVRVPVSVSTTPGGSAMPSASSRQRGAPSPRTRRSIRYLVMEPMQKLPGTHASHARVEAEVERGLSDIARACRDVDVDIQAAVLARPKYASYRQQARRTRAKWVERIEGGEGWWKGLLLPEATEFPS</sequence>
<feature type="compositionally biased region" description="Polar residues" evidence="1">
    <location>
        <begin position="261"/>
        <end position="276"/>
    </location>
</feature>
<feature type="region of interest" description="Disordered" evidence="1">
    <location>
        <begin position="261"/>
        <end position="284"/>
    </location>
</feature>
<comment type="caution">
    <text evidence="2">The sequence shown here is derived from an EMBL/GenBank/DDBJ whole genome shotgun (WGS) entry which is preliminary data.</text>
</comment>
<evidence type="ECO:0000313" key="2">
    <source>
        <dbReference type="EMBL" id="OJT07469.1"/>
    </source>
</evidence>
<feature type="compositionally biased region" description="Low complexity" evidence="1">
    <location>
        <begin position="110"/>
        <end position="124"/>
    </location>
</feature>
<dbReference type="AlphaFoldDB" id="A0A1M2VIS5"/>